<accession>A0A2S9Q0W0</accession>
<reference evidence="1 2" key="1">
    <citation type="submission" date="2018-03" db="EMBL/GenBank/DDBJ databases">
        <title>Novel Streptomyces sp. from soil.</title>
        <authorList>
            <person name="Tan G.Y.A."/>
            <person name="Lee Z.Y."/>
        </authorList>
    </citation>
    <scope>NUCLEOTIDE SEQUENCE [LARGE SCALE GENOMIC DNA]</scope>
    <source>
        <strain evidence="1 2">ST5x</strain>
    </source>
</reference>
<dbReference type="EMBL" id="PVLV01000071">
    <property type="protein sequence ID" value="PRH80296.1"/>
    <property type="molecule type" value="Genomic_DNA"/>
</dbReference>
<proteinExistence type="predicted"/>
<dbReference type="Proteomes" id="UP000239322">
    <property type="component" value="Unassembled WGS sequence"/>
</dbReference>
<dbReference type="AlphaFoldDB" id="A0A2S9Q0W0"/>
<comment type="caution">
    <text evidence="1">The sequence shown here is derived from an EMBL/GenBank/DDBJ whole genome shotgun (WGS) entry which is preliminary data.</text>
</comment>
<gene>
    <name evidence="1" type="ORF">C6N75_05325</name>
</gene>
<sequence>MVRHTAEDGVKKASYDFGQLAVGPRLQRELAEVFAVQCGPAGAWKTIPSSRESWLILLYFSRFLAAHDHMPQSLGELEPETWAAWRLSRTPNSTGGQQIRKVARLLKDHPRVPEATRNLMKKRVPKPKAPKETAYSHEEFDQIKLAATQKFRPALHRIRDNWQHLTDWRAGRFEKRTDGWLVGEALDHLVRTGETPFYTGSHGRQRADSRYTEALGSDRAEHTWMRLFLTTQEACALMTLMIAAYGWNATPVMELTVPDASPDAGNEGQVIYRIELEKRRRSQAARFETRNLADWGAASPGRLITHAIEATAPARETLKSLGEPTDRLVVWRLSQRREVYGESPAGLFKGNDFLPDVWRNFRDDLGGGVSLNLRRLRKTVVIAHQRQPTQHSQDTHDEVYVLPDPRTHTAAQPVIADGIAEAVETARASFKAQISRAETDADQDTPTTGCTDYTHSPFGGQGVPCRASFLLCTACPNAVITPRHLPRLAYLLHVLEELKAVLAPEVWDQDWREPYARLRELRRAPDFTDTEWEDALDAATARDREIIDQLLKRGFDA</sequence>
<keyword evidence="2" id="KW-1185">Reference proteome</keyword>
<evidence type="ECO:0000313" key="1">
    <source>
        <dbReference type="EMBL" id="PRH80296.1"/>
    </source>
</evidence>
<name>A0A2S9Q0W0_9ACTN</name>
<evidence type="ECO:0000313" key="2">
    <source>
        <dbReference type="Proteomes" id="UP000239322"/>
    </source>
</evidence>
<organism evidence="1 2">
    <name type="scientific">Streptomyces solincola</name>
    <dbReference type="NCBI Taxonomy" id="2100817"/>
    <lineage>
        <taxon>Bacteria</taxon>
        <taxon>Bacillati</taxon>
        <taxon>Actinomycetota</taxon>
        <taxon>Actinomycetes</taxon>
        <taxon>Kitasatosporales</taxon>
        <taxon>Streptomycetaceae</taxon>
        <taxon>Streptomyces</taxon>
    </lineage>
</organism>
<protein>
    <submittedName>
        <fullName evidence="1">Uncharacterized protein</fullName>
    </submittedName>
</protein>